<protein>
    <submittedName>
        <fullName evidence="3">DUF2285 domain-containing protein</fullName>
    </submittedName>
</protein>
<gene>
    <name evidence="3" type="ORF">GO998_07125</name>
</gene>
<sequence>MEARTMKPNWRNADDYPRPDDASPAEWAWEFLRRNPEYIDDWKVFKESIGEYADRYPNLSGQEMARFLMDKRYQHVTETGTLSREELLAGAKGTYCKVETPLANWYGSKWGMRQIADPSTTYDRRTHSWIVTASTLKFPLAGFDFDDPRYMSVAIDLTRPLKAQLQQLEIHYKNQRKQRADAGLIEMSSDHRGRFDKYRGYLRALDANAEGADDADVASVLLPHIQNTEATDRLGSRNSENWLERGREMSSGGYRGLLFMTVEEPNRKKKNSSPGRGK</sequence>
<evidence type="ECO:0000313" key="4">
    <source>
        <dbReference type="Proteomes" id="UP000677898"/>
    </source>
</evidence>
<feature type="domain" description="Transcriptional regulator-like" evidence="2">
    <location>
        <begin position="9"/>
        <end position="46"/>
    </location>
</feature>
<organism evidence="3 4">
    <name type="scientific">Ralstonia syzygii</name>
    <dbReference type="NCBI Taxonomy" id="28097"/>
    <lineage>
        <taxon>Bacteria</taxon>
        <taxon>Pseudomonadati</taxon>
        <taxon>Pseudomonadota</taxon>
        <taxon>Betaproteobacteria</taxon>
        <taxon>Burkholderiales</taxon>
        <taxon>Burkholderiaceae</taxon>
        <taxon>Ralstonia</taxon>
        <taxon>Ralstonia solanacearum species complex</taxon>
    </lineage>
</organism>
<evidence type="ECO:0000313" key="3">
    <source>
        <dbReference type="EMBL" id="QUP53552.1"/>
    </source>
</evidence>
<dbReference type="Proteomes" id="UP000677898">
    <property type="component" value="Chromosome"/>
</dbReference>
<evidence type="ECO:0000259" key="2">
    <source>
        <dbReference type="Pfam" id="PF20109"/>
    </source>
</evidence>
<name>A0ABX7ZF47_9RALS</name>
<proteinExistence type="predicted"/>
<keyword evidence="4" id="KW-1185">Reference proteome</keyword>
<dbReference type="Pfam" id="PF10074">
    <property type="entry name" value="RovC_DNA-bd"/>
    <property type="match status" value="1"/>
</dbReference>
<dbReference type="InterPro" id="IPR018754">
    <property type="entry name" value="RovC-like_DNA-bd"/>
</dbReference>
<dbReference type="EMBL" id="CP046729">
    <property type="protein sequence ID" value="QUP53552.1"/>
    <property type="molecule type" value="Genomic_DNA"/>
</dbReference>
<reference evidence="3 4" key="1">
    <citation type="journal article" date="2021" name="Phytopathology">
        <title>Complete genome sequence of Ralstonia syzygii subsp. indonesiensis strain LLRS-1, isolated from wilted tobacco in China.</title>
        <authorList>
            <person name="Lu C.H."/>
            <person name="Li J.Y."/>
            <person name="Mi M.G."/>
            <person name="Lin Z.L."/>
            <person name="Jiang N."/>
            <person name="Gai X."/>
            <person name="Ma J.H."/>
            <person name="Lei L.P."/>
            <person name="Xia Z.Y."/>
        </authorList>
    </citation>
    <scope>NUCLEOTIDE SEQUENCE [LARGE SCALE GENOMIC DNA]</scope>
    <source>
        <strain evidence="3 4">LLRS-1</strain>
    </source>
</reference>
<dbReference type="Pfam" id="PF20109">
    <property type="entry name" value="Trans_reg_dom"/>
    <property type="match status" value="1"/>
</dbReference>
<evidence type="ECO:0000259" key="1">
    <source>
        <dbReference type="Pfam" id="PF10074"/>
    </source>
</evidence>
<feature type="domain" description="T6SS Transcription factor RovC-like DNA binding" evidence="1">
    <location>
        <begin position="165"/>
        <end position="258"/>
    </location>
</feature>
<accession>A0ABX7ZF47</accession>
<dbReference type="InterPro" id="IPR045465">
    <property type="entry name" value="Trans_reg_dom"/>
</dbReference>